<accession>A0A1Z4LP72</accession>
<protein>
    <submittedName>
        <fullName evidence="1">Uncharacterized protein</fullName>
    </submittedName>
</protein>
<dbReference type="EMBL" id="AP018227">
    <property type="protein sequence ID" value="BAY83036.1"/>
    <property type="molecule type" value="Genomic_DNA"/>
</dbReference>
<gene>
    <name evidence="1" type="ORF">NIES267_25220</name>
</gene>
<sequence length="136" mass="15932">MPRKTSTDIDSYKLARFKSIKKAIIALEKQQKQVLKQGKLAPSGAWVARYQVRQNNKKYWYYKLQATEPCFQCKNQSKLSKYKHLGKAGTPEHIDAVMSVFRRNLWDEIQNIIYNLDDCLLDISSGFEQEEEEPQD</sequence>
<organism evidence="1 2">
    <name type="scientific">Calothrix parasitica NIES-267</name>
    <dbReference type="NCBI Taxonomy" id="1973488"/>
    <lineage>
        <taxon>Bacteria</taxon>
        <taxon>Bacillati</taxon>
        <taxon>Cyanobacteriota</taxon>
        <taxon>Cyanophyceae</taxon>
        <taxon>Nostocales</taxon>
        <taxon>Calotrichaceae</taxon>
        <taxon>Calothrix</taxon>
    </lineage>
</organism>
<name>A0A1Z4LP72_9CYAN</name>
<proteinExistence type="predicted"/>
<evidence type="ECO:0000313" key="1">
    <source>
        <dbReference type="EMBL" id="BAY83036.1"/>
    </source>
</evidence>
<dbReference type="OrthoDB" id="464286at2"/>
<evidence type="ECO:0000313" key="2">
    <source>
        <dbReference type="Proteomes" id="UP000218418"/>
    </source>
</evidence>
<dbReference type="AlphaFoldDB" id="A0A1Z4LP72"/>
<dbReference type="Proteomes" id="UP000218418">
    <property type="component" value="Chromosome"/>
</dbReference>
<reference evidence="1 2" key="1">
    <citation type="submission" date="2017-06" db="EMBL/GenBank/DDBJ databases">
        <title>Genome sequencing of cyanobaciteial culture collection at National Institute for Environmental Studies (NIES).</title>
        <authorList>
            <person name="Hirose Y."/>
            <person name="Shimura Y."/>
            <person name="Fujisawa T."/>
            <person name="Nakamura Y."/>
            <person name="Kawachi M."/>
        </authorList>
    </citation>
    <scope>NUCLEOTIDE SEQUENCE [LARGE SCALE GENOMIC DNA]</scope>
    <source>
        <strain evidence="1 2">NIES-267</strain>
    </source>
</reference>
<keyword evidence="2" id="KW-1185">Reference proteome</keyword>